<feature type="transmembrane region" description="Helical" evidence="8">
    <location>
        <begin position="225"/>
        <end position="245"/>
    </location>
</feature>
<feature type="transmembrane region" description="Helical" evidence="8">
    <location>
        <begin position="6"/>
        <end position="22"/>
    </location>
</feature>
<dbReference type="InterPro" id="IPR001991">
    <property type="entry name" value="Na-dicarboxylate_symporter"/>
</dbReference>
<organism evidence="9 10">
    <name type="scientific">Bartonella tamiae Th239</name>
    <dbReference type="NCBI Taxonomy" id="1094558"/>
    <lineage>
        <taxon>Bacteria</taxon>
        <taxon>Pseudomonadati</taxon>
        <taxon>Pseudomonadota</taxon>
        <taxon>Alphaproteobacteria</taxon>
        <taxon>Hyphomicrobiales</taxon>
        <taxon>Bartonellaceae</taxon>
        <taxon>Bartonella</taxon>
    </lineage>
</organism>
<feature type="transmembrane region" description="Helical" evidence="8">
    <location>
        <begin position="370"/>
        <end position="389"/>
    </location>
</feature>
<comment type="caution">
    <text evidence="9">The sequence shown here is derived from an EMBL/GenBank/DDBJ whole genome shotgun (WGS) entry which is preliminary data.</text>
</comment>
<keyword evidence="3" id="KW-0813">Transport</keyword>
<dbReference type="GO" id="GO:0005886">
    <property type="term" value="C:plasma membrane"/>
    <property type="evidence" value="ECO:0007669"/>
    <property type="project" value="TreeGrafter"/>
</dbReference>
<evidence type="ECO:0000256" key="6">
    <source>
        <dbReference type="ARBA" id="ARBA00022989"/>
    </source>
</evidence>
<reference evidence="9 10" key="1">
    <citation type="submission" date="2012-03" db="EMBL/GenBank/DDBJ databases">
        <title>The Genome Sequence of Bartonella tamiae Th239.</title>
        <authorList>
            <consortium name="The Broad Institute Genome Sequencing Platform"/>
            <consortium name="The Broad Institute Genome Sequencing Center for Infectious Disease"/>
            <person name="Feldgarden M."/>
            <person name="Kirby J."/>
            <person name="Kosoy M."/>
            <person name="Birtles R."/>
            <person name="Probert W.S."/>
            <person name="Chiaraviglio L."/>
            <person name="Young S.K."/>
            <person name="Zeng Q."/>
            <person name="Gargeya S."/>
            <person name="Fitzgerald M."/>
            <person name="Haas B."/>
            <person name="Abouelleil A."/>
            <person name="Alvarado L."/>
            <person name="Arachchi H.M."/>
            <person name="Berlin A."/>
            <person name="Chapman S.B."/>
            <person name="Gearin G."/>
            <person name="Goldberg J."/>
            <person name="Griggs A."/>
            <person name="Gujja S."/>
            <person name="Hansen M."/>
            <person name="Heiman D."/>
            <person name="Howarth C."/>
            <person name="Larimer J."/>
            <person name="Lui A."/>
            <person name="MacDonald P.J.P."/>
            <person name="McCowen C."/>
            <person name="Montmayeur A."/>
            <person name="Murphy C."/>
            <person name="Neiman D."/>
            <person name="Pearson M."/>
            <person name="Priest M."/>
            <person name="Roberts A."/>
            <person name="Saif S."/>
            <person name="Shea T."/>
            <person name="Sisk P."/>
            <person name="Stolte C."/>
            <person name="Sykes S."/>
            <person name="Wortman J."/>
            <person name="Nusbaum C."/>
            <person name="Birren B."/>
        </authorList>
    </citation>
    <scope>NUCLEOTIDE SEQUENCE [LARGE SCALE GENOMIC DNA]</scope>
    <source>
        <strain evidence="9 10">Th239</strain>
    </source>
</reference>
<feature type="transmembrane region" description="Helical" evidence="8">
    <location>
        <begin position="104"/>
        <end position="130"/>
    </location>
</feature>
<evidence type="ECO:0000313" key="10">
    <source>
        <dbReference type="Proteomes" id="UP000008952"/>
    </source>
</evidence>
<dbReference type="PRINTS" id="PR00173">
    <property type="entry name" value="EDTRNSPORT"/>
</dbReference>
<dbReference type="Proteomes" id="UP000008952">
    <property type="component" value="Unassembled WGS sequence"/>
</dbReference>
<evidence type="ECO:0000256" key="1">
    <source>
        <dbReference type="ARBA" id="ARBA00004141"/>
    </source>
</evidence>
<dbReference type="PANTHER" id="PTHR42865">
    <property type="entry name" value="PROTON/GLUTAMATE-ASPARTATE SYMPORTER"/>
    <property type="match status" value="1"/>
</dbReference>
<dbReference type="HOGENOM" id="CLU_019375_0_1_5"/>
<gene>
    <name evidence="9" type="ORF">ME5_00866</name>
</gene>
<accession>J1K0E6</accession>
<evidence type="ECO:0000313" key="9">
    <source>
        <dbReference type="EMBL" id="EJF90465.1"/>
    </source>
</evidence>
<dbReference type="EMBL" id="AIMB01000007">
    <property type="protein sequence ID" value="EJF90465.1"/>
    <property type="molecule type" value="Genomic_DNA"/>
</dbReference>
<sequence length="463" mass="48532">MTLAFIANLAVFVLLLFVLMQTTKTTLSLAWRVMIGLAVGLIFGVILQAIYGVQNETLTMSIEWFNIVGNGYVSLLQMIVMPLVFASILSAVAKLHSATSLGKISSLTIGILLFTTLISAFVGVVMVNIFGLTAEGLVHGAVESARLTALQTNYVTKVADMSAPQLILSFLPKNPFADLTGARPTSIIGVVIFAAFLGAAAIRLVRDNPEKGIGVIAAIDSLQSWVMKLVRLVIALTPYGVLALMTKVAATSNAQDILKLLAFIIASYIGMAIMFGVHGILLGLSGVNPFRFFAKVMPVLTFAFTSRSSAASIPLNIEAQTKRVGVPQSIASFSASFGTTIGQNGCAGLYPAMLAAMVAPTVGINPFDPLWVATLVAVVTLSSIGVAGVGGGATFAALIVLPTMGLPVTIVALLISIEPLIDMGRTALNVNGSMTAGTLTSQILRETDKDVLNSHDEETLKNS</sequence>
<keyword evidence="5" id="KW-0029">Amino-acid transport</keyword>
<comment type="similarity">
    <text evidence="2">Belongs to the dicarboxylate/amino acid:cation symporter (DAACS) (TC 2.A.23) family.</text>
</comment>
<dbReference type="PATRIC" id="fig|1094558.3.peg.951"/>
<feature type="transmembrane region" description="Helical" evidence="8">
    <location>
        <begin position="29"/>
        <end position="51"/>
    </location>
</feature>
<dbReference type="FunFam" id="1.10.3860.10:FF:000004">
    <property type="entry name" value="L-cystine transporter tcyP"/>
    <property type="match status" value="1"/>
</dbReference>
<dbReference type="AlphaFoldDB" id="J1K0E6"/>
<dbReference type="OrthoDB" id="7778689at2"/>
<proteinExistence type="inferred from homology"/>
<evidence type="ECO:0000256" key="2">
    <source>
        <dbReference type="ARBA" id="ARBA00006148"/>
    </source>
</evidence>
<dbReference type="RefSeq" id="WP_008038817.1">
    <property type="nucleotide sequence ID" value="NZ_JH725147.1"/>
</dbReference>
<keyword evidence="10" id="KW-1185">Reference proteome</keyword>
<feature type="transmembrane region" description="Helical" evidence="8">
    <location>
        <begin position="257"/>
        <end position="284"/>
    </location>
</feature>
<dbReference type="Gene3D" id="1.10.3860.10">
    <property type="entry name" value="Sodium:dicarboxylate symporter"/>
    <property type="match status" value="1"/>
</dbReference>
<evidence type="ECO:0000256" key="8">
    <source>
        <dbReference type="SAM" id="Phobius"/>
    </source>
</evidence>
<dbReference type="GO" id="GO:0015293">
    <property type="term" value="F:symporter activity"/>
    <property type="evidence" value="ECO:0007669"/>
    <property type="project" value="InterPro"/>
</dbReference>
<dbReference type="SUPFAM" id="SSF118215">
    <property type="entry name" value="Proton glutamate symport protein"/>
    <property type="match status" value="1"/>
</dbReference>
<keyword evidence="6 8" id="KW-1133">Transmembrane helix</keyword>
<evidence type="ECO:0000256" key="3">
    <source>
        <dbReference type="ARBA" id="ARBA00022448"/>
    </source>
</evidence>
<comment type="subcellular location">
    <subcellularLocation>
        <location evidence="1">Membrane</location>
        <topology evidence="1">Multi-pass membrane protein</topology>
    </subcellularLocation>
</comment>
<feature type="transmembrane region" description="Helical" evidence="8">
    <location>
        <begin position="71"/>
        <end position="92"/>
    </location>
</feature>
<dbReference type="eggNOG" id="COG1823">
    <property type="taxonomic scope" value="Bacteria"/>
</dbReference>
<feature type="transmembrane region" description="Helical" evidence="8">
    <location>
        <begin position="186"/>
        <end position="205"/>
    </location>
</feature>
<protein>
    <submittedName>
        <fullName evidence="9">Uncharacterized protein</fullName>
    </submittedName>
</protein>
<dbReference type="STRING" id="1094558.ME5_00866"/>
<dbReference type="InterPro" id="IPR036458">
    <property type="entry name" value="Na:dicarbo_symporter_sf"/>
</dbReference>
<keyword evidence="7 8" id="KW-0472">Membrane</keyword>
<evidence type="ECO:0000256" key="7">
    <source>
        <dbReference type="ARBA" id="ARBA00023136"/>
    </source>
</evidence>
<dbReference type="PANTHER" id="PTHR42865:SF5">
    <property type="entry name" value="L-CYSTINE TRANSPORTER TCYP"/>
    <property type="match status" value="1"/>
</dbReference>
<feature type="transmembrane region" description="Helical" evidence="8">
    <location>
        <begin position="395"/>
        <end position="415"/>
    </location>
</feature>
<dbReference type="Pfam" id="PF00375">
    <property type="entry name" value="SDF"/>
    <property type="match status" value="1"/>
</dbReference>
<evidence type="ECO:0000256" key="4">
    <source>
        <dbReference type="ARBA" id="ARBA00022692"/>
    </source>
</evidence>
<evidence type="ECO:0000256" key="5">
    <source>
        <dbReference type="ARBA" id="ARBA00022970"/>
    </source>
</evidence>
<dbReference type="GO" id="GO:0015184">
    <property type="term" value="F:L-cystine transmembrane transporter activity"/>
    <property type="evidence" value="ECO:0007669"/>
    <property type="project" value="TreeGrafter"/>
</dbReference>
<name>J1K0E6_9HYPH</name>
<keyword evidence="4 8" id="KW-0812">Transmembrane</keyword>